<evidence type="ECO:0000256" key="5">
    <source>
        <dbReference type="SAM" id="MobiDB-lite"/>
    </source>
</evidence>
<dbReference type="InterPro" id="IPR050950">
    <property type="entry name" value="HTH-type_LysR_regulators"/>
</dbReference>
<dbReference type="GO" id="GO:0003677">
    <property type="term" value="F:DNA binding"/>
    <property type="evidence" value="ECO:0007669"/>
    <property type="project" value="UniProtKB-KW"/>
</dbReference>
<proteinExistence type="inferred from homology"/>
<comment type="caution">
    <text evidence="7">The sequence shown here is derived from an EMBL/GenBank/DDBJ whole genome shotgun (WGS) entry which is preliminary data.</text>
</comment>
<dbReference type="RefSeq" id="WP_184021934.1">
    <property type="nucleotide sequence ID" value="NZ_JACIJC010000008.1"/>
</dbReference>
<dbReference type="SUPFAM" id="SSF46785">
    <property type="entry name" value="Winged helix' DNA-binding domain"/>
    <property type="match status" value="2"/>
</dbReference>
<dbReference type="EMBL" id="JACIJC010000008">
    <property type="protein sequence ID" value="MBB5687735.1"/>
    <property type="molecule type" value="Genomic_DNA"/>
</dbReference>
<dbReference type="Gene3D" id="1.10.10.10">
    <property type="entry name" value="Winged helix-like DNA-binding domain superfamily/Winged helix DNA-binding domain"/>
    <property type="match status" value="2"/>
</dbReference>
<sequence length="442" mass="48263">MLDAVPSLRHLQALEAVARLNSITRAAAEIHLTQPAVTQTIAKLEAGAGAPLFERRITGTYLTKAGQLYLEATGRLFRGIEDALRQISPCGDHAAMLRRMGKITRAQVRALIAISKSQSQAQAANFLGISQASLHRAARDLECNVGATLYHRAATGVMTTDAGDLLASRFQLAAHEIDEICDEIRAGQDAVHRCVRFGALMLDPATLLGSVMVQFTRCHPDTIVRAVHAPFAHLRHQLRAGSLDFIVGVLKAPAEDLVDVPLFSDPYVIVARQGHPLTRKKKIGVADLLEYDWVVANQGAPRHAAFSRLFASVGRAPTTTIETHSLATIRMAVTQSDRLTLLTRSELRAEEETGLFAALPYPCLESVPVIGITTRQGWVPCEEKQAFLDLLHEHARAFQDIEADELVRMKAGIARKPRAVPGRLSPAVRERRNPQSLRAGVL</sequence>
<dbReference type="PANTHER" id="PTHR30419:SF8">
    <property type="entry name" value="NITROGEN ASSIMILATION TRANSCRIPTIONAL ACTIVATOR-RELATED"/>
    <property type="match status" value="1"/>
</dbReference>
<name>A0A7W9AL87_9SPHN</name>
<feature type="domain" description="HTH lysR-type" evidence="6">
    <location>
        <begin position="103"/>
        <end position="160"/>
    </location>
</feature>
<dbReference type="InterPro" id="IPR036388">
    <property type="entry name" value="WH-like_DNA-bd_sf"/>
</dbReference>
<dbReference type="PANTHER" id="PTHR30419">
    <property type="entry name" value="HTH-TYPE TRANSCRIPTIONAL REGULATOR YBHD"/>
    <property type="match status" value="1"/>
</dbReference>
<dbReference type="Pfam" id="PF00126">
    <property type="entry name" value="HTH_1"/>
    <property type="match status" value="2"/>
</dbReference>
<evidence type="ECO:0000256" key="4">
    <source>
        <dbReference type="ARBA" id="ARBA00023163"/>
    </source>
</evidence>
<evidence type="ECO:0000256" key="1">
    <source>
        <dbReference type="ARBA" id="ARBA00009437"/>
    </source>
</evidence>
<evidence type="ECO:0000256" key="2">
    <source>
        <dbReference type="ARBA" id="ARBA00023015"/>
    </source>
</evidence>
<protein>
    <submittedName>
        <fullName evidence="7">DNA-binding transcriptional LysR family regulator</fullName>
    </submittedName>
</protein>
<evidence type="ECO:0000313" key="8">
    <source>
        <dbReference type="Proteomes" id="UP000549617"/>
    </source>
</evidence>
<dbReference type="AlphaFoldDB" id="A0A7W9AL87"/>
<accession>A0A7W9AL87</accession>
<evidence type="ECO:0000313" key="7">
    <source>
        <dbReference type="EMBL" id="MBB5687735.1"/>
    </source>
</evidence>
<evidence type="ECO:0000259" key="6">
    <source>
        <dbReference type="PROSITE" id="PS50931"/>
    </source>
</evidence>
<gene>
    <name evidence="7" type="ORF">FHS49_003781</name>
</gene>
<keyword evidence="2" id="KW-0805">Transcription regulation</keyword>
<dbReference type="GO" id="GO:0003700">
    <property type="term" value="F:DNA-binding transcription factor activity"/>
    <property type="evidence" value="ECO:0007669"/>
    <property type="project" value="InterPro"/>
</dbReference>
<dbReference type="Proteomes" id="UP000549617">
    <property type="component" value="Unassembled WGS sequence"/>
</dbReference>
<comment type="similarity">
    <text evidence="1">Belongs to the LysR transcriptional regulatory family.</text>
</comment>
<keyword evidence="4" id="KW-0804">Transcription</keyword>
<keyword evidence="3 7" id="KW-0238">DNA-binding</keyword>
<dbReference type="PROSITE" id="PS50931">
    <property type="entry name" value="HTH_LYSR"/>
    <property type="match status" value="2"/>
</dbReference>
<dbReference type="Pfam" id="PF03466">
    <property type="entry name" value="LysR_substrate"/>
    <property type="match status" value="1"/>
</dbReference>
<evidence type="ECO:0000256" key="3">
    <source>
        <dbReference type="ARBA" id="ARBA00023125"/>
    </source>
</evidence>
<keyword evidence="8" id="KW-1185">Reference proteome</keyword>
<dbReference type="Gene3D" id="3.40.190.10">
    <property type="entry name" value="Periplasmic binding protein-like II"/>
    <property type="match status" value="2"/>
</dbReference>
<dbReference type="SUPFAM" id="SSF53850">
    <property type="entry name" value="Periplasmic binding protein-like II"/>
    <property type="match status" value="1"/>
</dbReference>
<dbReference type="InterPro" id="IPR000847">
    <property type="entry name" value="LysR_HTH_N"/>
</dbReference>
<feature type="region of interest" description="Disordered" evidence="5">
    <location>
        <begin position="422"/>
        <end position="442"/>
    </location>
</feature>
<dbReference type="InterPro" id="IPR036390">
    <property type="entry name" value="WH_DNA-bd_sf"/>
</dbReference>
<dbReference type="InterPro" id="IPR005119">
    <property type="entry name" value="LysR_subst-bd"/>
</dbReference>
<dbReference type="PRINTS" id="PR00039">
    <property type="entry name" value="HTHLYSR"/>
</dbReference>
<feature type="domain" description="HTH lysR-type" evidence="6">
    <location>
        <begin position="6"/>
        <end position="63"/>
    </location>
</feature>
<organism evidence="7 8">
    <name type="scientific">Sphingobium boeckii</name>
    <dbReference type="NCBI Taxonomy" id="1082345"/>
    <lineage>
        <taxon>Bacteria</taxon>
        <taxon>Pseudomonadati</taxon>
        <taxon>Pseudomonadota</taxon>
        <taxon>Alphaproteobacteria</taxon>
        <taxon>Sphingomonadales</taxon>
        <taxon>Sphingomonadaceae</taxon>
        <taxon>Sphingobium</taxon>
    </lineage>
</organism>
<reference evidence="7 8" key="1">
    <citation type="submission" date="2020-08" db="EMBL/GenBank/DDBJ databases">
        <title>Genomic Encyclopedia of Type Strains, Phase IV (KMG-IV): sequencing the most valuable type-strain genomes for metagenomic binning, comparative biology and taxonomic classification.</title>
        <authorList>
            <person name="Goeker M."/>
        </authorList>
    </citation>
    <scope>NUCLEOTIDE SEQUENCE [LARGE SCALE GENOMIC DNA]</scope>
    <source>
        <strain evidence="7 8">DSM 25079</strain>
    </source>
</reference>
<dbReference type="GO" id="GO:0005829">
    <property type="term" value="C:cytosol"/>
    <property type="evidence" value="ECO:0007669"/>
    <property type="project" value="TreeGrafter"/>
</dbReference>